<evidence type="ECO:0000256" key="6">
    <source>
        <dbReference type="ARBA" id="ARBA00023315"/>
    </source>
</evidence>
<dbReference type="Gene3D" id="3.40.50.880">
    <property type="match status" value="1"/>
</dbReference>
<evidence type="ECO:0000256" key="1">
    <source>
        <dbReference type="ARBA" id="ARBA00004496"/>
    </source>
</evidence>
<protein>
    <recommendedName>
        <fullName evidence="8">Homoserine O-acetyltransferase</fullName>
        <shortName evidence="8">HAT</shortName>
        <ecNumber evidence="8">2.3.1.31</ecNumber>
    </recommendedName>
    <alternativeName>
        <fullName evidence="8">Homoserine transacetylase</fullName>
        <shortName evidence="8">HTA</shortName>
    </alternativeName>
</protein>
<dbReference type="GO" id="GO:0005737">
    <property type="term" value="C:cytoplasm"/>
    <property type="evidence" value="ECO:0007669"/>
    <property type="project" value="UniProtKB-SubCell"/>
</dbReference>
<evidence type="ECO:0000256" key="3">
    <source>
        <dbReference type="ARBA" id="ARBA00022605"/>
    </source>
</evidence>
<dbReference type="SUPFAM" id="SSF52317">
    <property type="entry name" value="Class I glutamine amidotransferase-like"/>
    <property type="match status" value="1"/>
</dbReference>
<accession>A0A1M6ED71</accession>
<feature type="active site" description="Proton acceptor" evidence="8">
    <location>
        <position position="235"/>
    </location>
</feature>
<dbReference type="UniPathway" id="UPA00051">
    <property type="reaction ID" value="UER00074"/>
</dbReference>
<keyword evidence="5 8" id="KW-0486">Methionine biosynthesis</keyword>
<feature type="binding site" evidence="8">
    <location>
        <position position="163"/>
    </location>
    <ligand>
        <name>substrate</name>
    </ligand>
</feature>
<dbReference type="InterPro" id="IPR033752">
    <property type="entry name" value="MetA_family"/>
</dbReference>
<dbReference type="AlphaFoldDB" id="A0A1M6ED71"/>
<feature type="active site" evidence="8">
    <location>
        <position position="237"/>
    </location>
</feature>
<keyword evidence="11" id="KW-1185">Reference proteome</keyword>
<comment type="caution">
    <text evidence="8">Lacks conserved residue(s) required for the propagation of feature annotation.</text>
</comment>
<keyword evidence="4 8" id="KW-0808">Transferase</keyword>
<comment type="subcellular location">
    <subcellularLocation>
        <location evidence="1 8">Cytoplasm</location>
    </subcellularLocation>
</comment>
<reference evidence="10 11" key="1">
    <citation type="submission" date="2016-11" db="EMBL/GenBank/DDBJ databases">
        <authorList>
            <person name="Jaros S."/>
            <person name="Januszkiewicz K."/>
            <person name="Wedrychowicz H."/>
        </authorList>
    </citation>
    <scope>NUCLEOTIDE SEQUENCE [LARGE SCALE GENOMIC DNA]</scope>
    <source>
        <strain evidence="10 11">DSM 17477</strain>
    </source>
</reference>
<dbReference type="Pfam" id="PF04204">
    <property type="entry name" value="HTS"/>
    <property type="match status" value="1"/>
</dbReference>
<feature type="active site" description="Acyl-thioester intermediate" evidence="8 9">
    <location>
        <position position="142"/>
    </location>
</feature>
<dbReference type="PANTHER" id="PTHR20919:SF0">
    <property type="entry name" value="HOMOSERINE O-SUCCINYLTRANSFERASE"/>
    <property type="match status" value="1"/>
</dbReference>
<evidence type="ECO:0000256" key="5">
    <source>
        <dbReference type="ARBA" id="ARBA00023167"/>
    </source>
</evidence>
<dbReference type="InterPro" id="IPR029062">
    <property type="entry name" value="Class_I_gatase-like"/>
</dbReference>
<feature type="site" description="Important for substrate specificity" evidence="8">
    <location>
        <position position="192"/>
    </location>
</feature>
<dbReference type="NCBIfam" id="TIGR01001">
    <property type="entry name" value="metA"/>
    <property type="match status" value="1"/>
</dbReference>
<evidence type="ECO:0000256" key="7">
    <source>
        <dbReference type="ARBA" id="ARBA00049043"/>
    </source>
</evidence>
<dbReference type="EC" id="2.3.1.31" evidence="8"/>
<keyword evidence="3 8" id="KW-0028">Amino-acid biosynthesis</keyword>
<feature type="binding site" evidence="8">
    <location>
        <position position="192"/>
    </location>
    <ligand>
        <name>substrate</name>
    </ligand>
</feature>
<dbReference type="STRING" id="1121476.SAMN02745751_01158"/>
<name>A0A1M6ED71_9FIRM</name>
<dbReference type="CDD" id="cd03131">
    <property type="entry name" value="GATase1_HTS"/>
    <property type="match status" value="1"/>
</dbReference>
<dbReference type="EMBL" id="FQZL01000007">
    <property type="protein sequence ID" value="SHI83415.1"/>
    <property type="molecule type" value="Genomic_DNA"/>
</dbReference>
<proteinExistence type="inferred from homology"/>
<feature type="site" description="Important for acyl-CoA specificity" evidence="8">
    <location>
        <position position="111"/>
    </location>
</feature>
<dbReference type="OrthoDB" id="9772423at2"/>
<dbReference type="HAMAP" id="MF_00295">
    <property type="entry name" value="MetA_acyltransf"/>
    <property type="match status" value="1"/>
</dbReference>
<dbReference type="GO" id="GO:0019281">
    <property type="term" value="P:L-methionine biosynthetic process from homoserine via O-succinyl-L-homoserine and cystathionine"/>
    <property type="evidence" value="ECO:0007669"/>
    <property type="project" value="InterPro"/>
</dbReference>
<keyword evidence="6 8" id="KW-0012">Acyltransferase</keyword>
<comment type="pathway">
    <text evidence="8">Amino-acid biosynthesis; L-methionine biosynthesis via de novo pathway; O-acetyl-L-homoserine from L-homoserine: step 1/1.</text>
</comment>
<keyword evidence="2 8" id="KW-0963">Cytoplasm</keyword>
<sequence>MPIVIPKKLPAYYVLKEENVFVMYDSRAYSQDIRPLEIVIVNLMPTKVETETQLIRMLANTPLQVNLHLVNMSSHESKNTKQEHLTTFYETFDDIKHKKFDGMIITGAPVETLPYEEVNYWEELVEIMEYSKSNVFSTIHLCWGAQAALYYHYGVQRTMLDEKLFGVFLHDVVDPKSRLMRGFDDKFYAPHSRHTQIERKEFDKVPTIEILAESEEAGVHISALKNRRQIFVQGHGEYEKYTLKKEYDRDVEKGMDTAVPANYFEDDDPEKEVIMKWKGPAHMFFSNWLNYCVYQETPFDINEIGPFDLEDSPE</sequence>
<organism evidence="10 11">
    <name type="scientific">Dethiosulfatibacter aminovorans DSM 17477</name>
    <dbReference type="NCBI Taxonomy" id="1121476"/>
    <lineage>
        <taxon>Bacteria</taxon>
        <taxon>Bacillati</taxon>
        <taxon>Bacillota</taxon>
        <taxon>Tissierellia</taxon>
        <taxon>Dethiosulfatibacter</taxon>
    </lineage>
</organism>
<dbReference type="GO" id="GO:0008899">
    <property type="term" value="F:homoserine O-succinyltransferase activity"/>
    <property type="evidence" value="ECO:0007669"/>
    <property type="project" value="UniProtKB-UniRule"/>
</dbReference>
<dbReference type="GO" id="GO:0004414">
    <property type="term" value="F:homoserine O-acetyltransferase activity"/>
    <property type="evidence" value="ECO:0007669"/>
    <property type="project" value="UniProtKB-EC"/>
</dbReference>
<evidence type="ECO:0000256" key="4">
    <source>
        <dbReference type="ARBA" id="ARBA00022679"/>
    </source>
</evidence>
<comment type="function">
    <text evidence="8">Transfers an acetyl group from acetyl-CoA to L-homoserine, forming acetyl-L-homoserine.</text>
</comment>
<dbReference type="Proteomes" id="UP000184052">
    <property type="component" value="Unassembled WGS sequence"/>
</dbReference>
<dbReference type="RefSeq" id="WP_073048486.1">
    <property type="nucleotide sequence ID" value="NZ_FQZL01000007.1"/>
</dbReference>
<gene>
    <name evidence="8" type="primary">metAA</name>
    <name evidence="10" type="ORF">SAMN02745751_01158</name>
</gene>
<evidence type="ECO:0000256" key="8">
    <source>
        <dbReference type="HAMAP-Rule" id="MF_00295"/>
    </source>
</evidence>
<evidence type="ECO:0000256" key="9">
    <source>
        <dbReference type="PIRSR" id="PIRSR000450-1"/>
    </source>
</evidence>
<dbReference type="PIRSF" id="PIRSF000450">
    <property type="entry name" value="H_ser_succinyltr"/>
    <property type="match status" value="1"/>
</dbReference>
<dbReference type="FunFam" id="3.40.50.880:FF:000004">
    <property type="entry name" value="Homoserine O-succinyltransferase"/>
    <property type="match status" value="1"/>
</dbReference>
<evidence type="ECO:0000313" key="10">
    <source>
        <dbReference type="EMBL" id="SHI83415.1"/>
    </source>
</evidence>
<dbReference type="InterPro" id="IPR005697">
    <property type="entry name" value="HST_MetA"/>
</dbReference>
<comment type="catalytic activity">
    <reaction evidence="7 8">
        <text>L-homoserine + acetyl-CoA = O-acetyl-L-homoserine + CoA</text>
        <dbReference type="Rhea" id="RHEA:13701"/>
        <dbReference type="ChEBI" id="CHEBI:57287"/>
        <dbReference type="ChEBI" id="CHEBI:57288"/>
        <dbReference type="ChEBI" id="CHEBI:57476"/>
        <dbReference type="ChEBI" id="CHEBI:57716"/>
        <dbReference type="EC" id="2.3.1.31"/>
    </reaction>
</comment>
<feature type="binding site" evidence="8">
    <location>
        <position position="249"/>
    </location>
    <ligand>
        <name>substrate</name>
    </ligand>
</feature>
<dbReference type="PANTHER" id="PTHR20919">
    <property type="entry name" value="HOMOSERINE O-SUCCINYLTRANSFERASE"/>
    <property type="match status" value="1"/>
</dbReference>
<evidence type="ECO:0000313" key="11">
    <source>
        <dbReference type="Proteomes" id="UP000184052"/>
    </source>
</evidence>
<comment type="similarity">
    <text evidence="8">Belongs to the MetA family.</text>
</comment>
<evidence type="ECO:0000256" key="2">
    <source>
        <dbReference type="ARBA" id="ARBA00022490"/>
    </source>
</evidence>